<dbReference type="InterPro" id="IPR028884">
    <property type="entry name" value="Trm82"/>
</dbReference>
<dbReference type="Pfam" id="PF00400">
    <property type="entry name" value="WD40"/>
    <property type="match status" value="1"/>
</dbReference>
<keyword evidence="8" id="KW-1185">Reference proteome</keyword>
<evidence type="ECO:0000256" key="2">
    <source>
        <dbReference type="ARBA" id="ARBA00022574"/>
    </source>
</evidence>
<dbReference type="GO" id="GO:0005634">
    <property type="term" value="C:nucleus"/>
    <property type="evidence" value="ECO:0007669"/>
    <property type="project" value="UniProtKB-SubCell"/>
</dbReference>
<proteinExistence type="predicted"/>
<dbReference type="InterPro" id="IPR036322">
    <property type="entry name" value="WD40_repeat_dom_sf"/>
</dbReference>
<reference evidence="7" key="1">
    <citation type="submission" date="2025-08" db="UniProtKB">
        <authorList>
            <consortium name="Ensembl"/>
        </authorList>
    </citation>
    <scope>IDENTIFICATION</scope>
</reference>
<dbReference type="STRING" id="32507.ENSNBRP00000008225"/>
<evidence type="ECO:0000256" key="4">
    <source>
        <dbReference type="ARBA" id="ARBA00022737"/>
    </source>
</evidence>
<dbReference type="PANTHER" id="PTHR16288">
    <property type="entry name" value="WD40 REPEAT PROTEIN 4"/>
    <property type="match status" value="1"/>
</dbReference>
<accession>A0A3Q4GGE4</accession>
<keyword evidence="4" id="KW-0677">Repeat</keyword>
<dbReference type="AlphaFoldDB" id="A0A3Q4GGE4"/>
<dbReference type="Ensembl" id="ENSNBRT00000008463.1">
    <property type="protein sequence ID" value="ENSNBRP00000008225.1"/>
    <property type="gene ID" value="ENSNBRG00000006419.1"/>
</dbReference>
<evidence type="ECO:0000313" key="7">
    <source>
        <dbReference type="Ensembl" id="ENSNBRP00000008225.1"/>
    </source>
</evidence>
<evidence type="ECO:0000256" key="3">
    <source>
        <dbReference type="ARBA" id="ARBA00022694"/>
    </source>
</evidence>
<evidence type="ECO:0000256" key="5">
    <source>
        <dbReference type="ARBA" id="ARBA00023242"/>
    </source>
</evidence>
<organism evidence="7 8">
    <name type="scientific">Neolamprologus brichardi</name>
    <name type="common">Fairy cichlid</name>
    <name type="synonym">Lamprologus brichardi</name>
    <dbReference type="NCBI Taxonomy" id="32507"/>
    <lineage>
        <taxon>Eukaryota</taxon>
        <taxon>Metazoa</taxon>
        <taxon>Chordata</taxon>
        <taxon>Craniata</taxon>
        <taxon>Vertebrata</taxon>
        <taxon>Euteleostomi</taxon>
        <taxon>Actinopterygii</taxon>
        <taxon>Neopterygii</taxon>
        <taxon>Teleostei</taxon>
        <taxon>Neoteleostei</taxon>
        <taxon>Acanthomorphata</taxon>
        <taxon>Ovalentaria</taxon>
        <taxon>Cichlomorphae</taxon>
        <taxon>Cichliformes</taxon>
        <taxon>Cichlidae</taxon>
        <taxon>African cichlids</taxon>
        <taxon>Pseudocrenilabrinae</taxon>
        <taxon>Lamprologini</taxon>
        <taxon>Neolamprologus</taxon>
    </lineage>
</organism>
<dbReference type="PROSITE" id="PS50294">
    <property type="entry name" value="WD_REPEATS_REGION"/>
    <property type="match status" value="1"/>
</dbReference>
<dbReference type="InterPro" id="IPR001680">
    <property type="entry name" value="WD40_rpt"/>
</dbReference>
<feature type="repeat" description="WD" evidence="6">
    <location>
        <begin position="38"/>
        <end position="80"/>
    </location>
</feature>
<dbReference type="PANTHER" id="PTHR16288:SF0">
    <property type="entry name" value="TRNA (GUANINE-N(7)-)-METHYLTRANSFERASE NON-CATALYTIC SUBUNIT WDR4"/>
    <property type="match status" value="1"/>
</dbReference>
<name>A0A3Q4GGE4_NEOBR</name>
<dbReference type="Bgee" id="ENSNBRG00000006419">
    <property type="expression patterns" value="Expressed in testis and 6 other cell types or tissues"/>
</dbReference>
<keyword evidence="3" id="KW-0819">tRNA processing</keyword>
<sequence length="117" mass="13263">MLLPVTVALDDKYIITADRDEKIRVSHLRSPYNIQSFCLGHRQFVSALQILSAHPHWLLSGSGDGTLKLWDYESGSELQSLDLRQLDETTSSEADKDKVSSVFHPVTPRLQHRFSLT</sequence>
<evidence type="ECO:0000256" key="1">
    <source>
        <dbReference type="ARBA" id="ARBA00004123"/>
    </source>
</evidence>
<dbReference type="GeneTree" id="ENSGT00390000012174"/>
<dbReference type="Proteomes" id="UP000261580">
    <property type="component" value="Unassembled WGS sequence"/>
</dbReference>
<dbReference type="SUPFAM" id="SSF50978">
    <property type="entry name" value="WD40 repeat-like"/>
    <property type="match status" value="1"/>
</dbReference>
<dbReference type="SMART" id="SM00320">
    <property type="entry name" value="WD40"/>
    <property type="match status" value="1"/>
</dbReference>
<dbReference type="InterPro" id="IPR015943">
    <property type="entry name" value="WD40/YVTN_repeat-like_dom_sf"/>
</dbReference>
<dbReference type="GO" id="GO:0005829">
    <property type="term" value="C:cytosol"/>
    <property type="evidence" value="ECO:0007669"/>
    <property type="project" value="TreeGrafter"/>
</dbReference>
<evidence type="ECO:0000313" key="8">
    <source>
        <dbReference type="Proteomes" id="UP000261580"/>
    </source>
</evidence>
<protein>
    <submittedName>
        <fullName evidence="7">Uncharacterized protein</fullName>
    </submittedName>
</protein>
<dbReference type="GO" id="GO:0006400">
    <property type="term" value="P:tRNA modification"/>
    <property type="evidence" value="ECO:0007669"/>
    <property type="project" value="TreeGrafter"/>
</dbReference>
<keyword evidence="5" id="KW-0539">Nucleus</keyword>
<reference evidence="7" key="2">
    <citation type="submission" date="2025-09" db="UniProtKB">
        <authorList>
            <consortium name="Ensembl"/>
        </authorList>
    </citation>
    <scope>IDENTIFICATION</scope>
</reference>
<dbReference type="GO" id="GO:0043527">
    <property type="term" value="C:tRNA methyltransferase complex"/>
    <property type="evidence" value="ECO:0007669"/>
    <property type="project" value="TreeGrafter"/>
</dbReference>
<comment type="subcellular location">
    <subcellularLocation>
        <location evidence="1">Nucleus</location>
    </subcellularLocation>
</comment>
<keyword evidence="2 6" id="KW-0853">WD repeat</keyword>
<dbReference type="GO" id="GO:0036265">
    <property type="term" value="P:RNA (guanine-N7)-methylation"/>
    <property type="evidence" value="ECO:0007669"/>
    <property type="project" value="InterPro"/>
</dbReference>
<dbReference type="PROSITE" id="PS50082">
    <property type="entry name" value="WD_REPEATS_2"/>
    <property type="match status" value="1"/>
</dbReference>
<evidence type="ECO:0000256" key="6">
    <source>
        <dbReference type="PROSITE-ProRule" id="PRU00221"/>
    </source>
</evidence>
<dbReference type="Gene3D" id="2.130.10.10">
    <property type="entry name" value="YVTN repeat-like/Quinoprotein amine dehydrogenase"/>
    <property type="match status" value="1"/>
</dbReference>